<keyword evidence="3" id="KW-1185">Reference proteome</keyword>
<evidence type="ECO:0000256" key="1">
    <source>
        <dbReference type="SAM" id="Phobius"/>
    </source>
</evidence>
<keyword evidence="1" id="KW-0812">Transmembrane</keyword>
<feature type="transmembrane region" description="Helical" evidence="1">
    <location>
        <begin position="104"/>
        <end position="124"/>
    </location>
</feature>
<evidence type="ECO:0000313" key="3">
    <source>
        <dbReference type="Proteomes" id="UP000461585"/>
    </source>
</evidence>
<dbReference type="EMBL" id="JAAEEH010000012">
    <property type="protein sequence ID" value="NDL67262.1"/>
    <property type="molecule type" value="Genomic_DNA"/>
</dbReference>
<dbReference type="AlphaFoldDB" id="A0A7X5KNZ3"/>
<keyword evidence="1" id="KW-1133">Transmembrane helix</keyword>
<dbReference type="Proteomes" id="UP000461585">
    <property type="component" value="Unassembled WGS sequence"/>
</dbReference>
<comment type="caution">
    <text evidence="2">The sequence shown here is derived from an EMBL/GenBank/DDBJ whole genome shotgun (WGS) entry which is preliminary data.</text>
</comment>
<name>A0A7X5KNZ3_9FIRM</name>
<evidence type="ECO:0000313" key="2">
    <source>
        <dbReference type="EMBL" id="NDL67262.1"/>
    </source>
</evidence>
<organism evidence="2 3">
    <name type="scientific">Anaerotalea alkaliphila</name>
    <dbReference type="NCBI Taxonomy" id="2662126"/>
    <lineage>
        <taxon>Bacteria</taxon>
        <taxon>Bacillati</taxon>
        <taxon>Bacillota</taxon>
        <taxon>Clostridia</taxon>
        <taxon>Eubacteriales</taxon>
        <taxon>Anaerotalea</taxon>
    </lineage>
</organism>
<proteinExistence type="predicted"/>
<sequence length="188" mass="22164">MYKKFYGVKNAGERIVIDVALSDYMDFFHEWDNATFRKRDMHPELAEFLELCSADIPLKQKLTIRFYVENEEKDDARERMIVESFRTYYGFFGRTQKKKAARNFHYAMLLLAISLTLIFAQAILGTIIQESIWTSVFLEGLMIGGWVFMWEALHMVAFESQALFKHAKEIERFLEAELLFRYEDPAPG</sequence>
<protein>
    <submittedName>
        <fullName evidence="2">Uncharacterized protein</fullName>
    </submittedName>
</protein>
<dbReference type="RefSeq" id="WP_162369987.1">
    <property type="nucleotide sequence ID" value="NZ_JAAEEH010000012.1"/>
</dbReference>
<accession>A0A7X5KNZ3</accession>
<feature type="transmembrane region" description="Helical" evidence="1">
    <location>
        <begin position="136"/>
        <end position="158"/>
    </location>
</feature>
<reference evidence="2 3" key="1">
    <citation type="submission" date="2020-01" db="EMBL/GenBank/DDBJ databases">
        <title>Anaeroalcalibacter tamaniensis gen. nov., sp. nov., moderately halophilic strictly anaerobic fermenter bacterium from mud volcano of Taman peninsula.</title>
        <authorList>
            <person name="Frolova A."/>
            <person name="Merkel A.Y."/>
            <person name="Slobodkin A.I."/>
        </authorList>
    </citation>
    <scope>NUCLEOTIDE SEQUENCE [LARGE SCALE GENOMIC DNA]</scope>
    <source>
        <strain evidence="2 3">F-3ap</strain>
    </source>
</reference>
<gene>
    <name evidence="2" type="ORF">GXN74_05865</name>
</gene>
<keyword evidence="1" id="KW-0472">Membrane</keyword>